<keyword evidence="4" id="KW-0677">Repeat</keyword>
<dbReference type="InterPro" id="IPR001245">
    <property type="entry name" value="Ser-Thr/Tyr_kinase_cat_dom"/>
</dbReference>
<evidence type="ECO:0000256" key="3">
    <source>
        <dbReference type="ARBA" id="ARBA00022692"/>
    </source>
</evidence>
<dbReference type="SMART" id="SM00369">
    <property type="entry name" value="LRR_TYP"/>
    <property type="match status" value="7"/>
</dbReference>
<keyword evidence="5 8" id="KW-1133">Transmembrane helix</keyword>
<dbReference type="InterPro" id="IPR003591">
    <property type="entry name" value="Leu-rich_rpt_typical-subtyp"/>
</dbReference>
<dbReference type="GO" id="GO:0005524">
    <property type="term" value="F:ATP binding"/>
    <property type="evidence" value="ECO:0007669"/>
    <property type="project" value="InterPro"/>
</dbReference>
<dbReference type="Pfam" id="PF00560">
    <property type="entry name" value="LRR_1"/>
    <property type="match status" value="3"/>
</dbReference>
<dbReference type="GO" id="GO:0016020">
    <property type="term" value="C:membrane"/>
    <property type="evidence" value="ECO:0007669"/>
    <property type="project" value="UniProtKB-SubCell"/>
</dbReference>
<dbReference type="InterPro" id="IPR001611">
    <property type="entry name" value="Leu-rich_rpt"/>
</dbReference>
<dbReference type="InterPro" id="IPR013210">
    <property type="entry name" value="LRR_N_plant-typ"/>
</dbReference>
<dbReference type="SUPFAM" id="SSF56112">
    <property type="entry name" value="Protein kinase-like (PK-like)"/>
    <property type="match status" value="1"/>
</dbReference>
<evidence type="ECO:0000313" key="12">
    <source>
        <dbReference type="Proteomes" id="UP000824120"/>
    </source>
</evidence>
<organism evidence="11 12">
    <name type="scientific">Solanum commersonii</name>
    <name type="common">Commerson's wild potato</name>
    <name type="synonym">Commerson's nightshade</name>
    <dbReference type="NCBI Taxonomy" id="4109"/>
    <lineage>
        <taxon>Eukaryota</taxon>
        <taxon>Viridiplantae</taxon>
        <taxon>Streptophyta</taxon>
        <taxon>Embryophyta</taxon>
        <taxon>Tracheophyta</taxon>
        <taxon>Spermatophyta</taxon>
        <taxon>Magnoliopsida</taxon>
        <taxon>eudicotyledons</taxon>
        <taxon>Gunneridae</taxon>
        <taxon>Pentapetalae</taxon>
        <taxon>asterids</taxon>
        <taxon>lamiids</taxon>
        <taxon>Solanales</taxon>
        <taxon>Solanaceae</taxon>
        <taxon>Solanoideae</taxon>
        <taxon>Solaneae</taxon>
        <taxon>Solanum</taxon>
    </lineage>
</organism>
<dbReference type="Gene3D" id="1.10.510.10">
    <property type="entry name" value="Transferase(Phosphotransferase) domain 1"/>
    <property type="match status" value="1"/>
</dbReference>
<dbReference type="Pfam" id="PF13855">
    <property type="entry name" value="LRR_8"/>
    <property type="match status" value="2"/>
</dbReference>
<dbReference type="GO" id="GO:0050832">
    <property type="term" value="P:defense response to fungus"/>
    <property type="evidence" value="ECO:0007669"/>
    <property type="project" value="UniProtKB-ARBA"/>
</dbReference>
<keyword evidence="12" id="KW-1185">Reference proteome</keyword>
<dbReference type="InterPro" id="IPR046959">
    <property type="entry name" value="PRK1-6/SRF4-like"/>
</dbReference>
<evidence type="ECO:0000256" key="8">
    <source>
        <dbReference type="SAM" id="Phobius"/>
    </source>
</evidence>
<dbReference type="PROSITE" id="PS50011">
    <property type="entry name" value="PROTEIN_KINASE_DOM"/>
    <property type="match status" value="1"/>
</dbReference>
<dbReference type="SUPFAM" id="SSF52058">
    <property type="entry name" value="L domain-like"/>
    <property type="match status" value="1"/>
</dbReference>
<dbReference type="Proteomes" id="UP000824120">
    <property type="component" value="Chromosome 12"/>
</dbReference>
<dbReference type="Gene3D" id="3.30.200.20">
    <property type="entry name" value="Phosphorylase Kinase, domain 1"/>
    <property type="match status" value="1"/>
</dbReference>
<evidence type="ECO:0000256" key="9">
    <source>
        <dbReference type="SAM" id="SignalP"/>
    </source>
</evidence>
<feature type="transmembrane region" description="Helical" evidence="8">
    <location>
        <begin position="534"/>
        <end position="559"/>
    </location>
</feature>
<dbReference type="FunFam" id="1.10.510.10:FF:000448">
    <property type="entry name" value="Putative LRR receptor-like serine/threonine-protein kinase"/>
    <property type="match status" value="1"/>
</dbReference>
<evidence type="ECO:0000313" key="11">
    <source>
        <dbReference type="EMBL" id="KAG5572518.1"/>
    </source>
</evidence>
<dbReference type="FunFam" id="3.80.10.10:FF:000383">
    <property type="entry name" value="Leucine-rich repeat receptor protein kinase EMS1"/>
    <property type="match status" value="1"/>
</dbReference>
<evidence type="ECO:0000256" key="7">
    <source>
        <dbReference type="SAM" id="MobiDB-lite"/>
    </source>
</evidence>
<dbReference type="PANTHER" id="PTHR48007:SF81">
    <property type="entry name" value="PROTEIN KINASE DOMAIN-CONTAINING PROTEIN"/>
    <property type="match status" value="1"/>
</dbReference>
<dbReference type="Gene3D" id="3.80.10.10">
    <property type="entry name" value="Ribonuclease Inhibitor"/>
    <property type="match status" value="2"/>
</dbReference>
<accession>A0A9J5WC65</accession>
<evidence type="ECO:0000259" key="10">
    <source>
        <dbReference type="PROSITE" id="PS50011"/>
    </source>
</evidence>
<dbReference type="Pfam" id="PF07714">
    <property type="entry name" value="PK_Tyr_Ser-Thr"/>
    <property type="match status" value="1"/>
</dbReference>
<proteinExistence type="predicted"/>
<dbReference type="InterPro" id="IPR000719">
    <property type="entry name" value="Prot_kinase_dom"/>
</dbReference>
<name>A0A9J5WC65_SOLCO</name>
<dbReference type="InterPro" id="IPR011009">
    <property type="entry name" value="Kinase-like_dom_sf"/>
</dbReference>
<comment type="subcellular location">
    <subcellularLocation>
        <location evidence="1">Membrane</location>
    </subcellularLocation>
</comment>
<keyword evidence="9" id="KW-0732">Signal</keyword>
<evidence type="ECO:0000256" key="2">
    <source>
        <dbReference type="ARBA" id="ARBA00022614"/>
    </source>
</evidence>
<dbReference type="InterPro" id="IPR032675">
    <property type="entry name" value="LRR_dom_sf"/>
</dbReference>
<evidence type="ECO:0000256" key="6">
    <source>
        <dbReference type="ARBA" id="ARBA00023136"/>
    </source>
</evidence>
<keyword evidence="6 8" id="KW-0472">Membrane</keyword>
<dbReference type="AlphaFoldDB" id="A0A9J5WC65"/>
<evidence type="ECO:0000256" key="5">
    <source>
        <dbReference type="ARBA" id="ARBA00022989"/>
    </source>
</evidence>
<dbReference type="FunFam" id="3.80.10.10:FF:000561">
    <property type="entry name" value="Probable LRR receptor-like serine/threonine-protein kinase At2g16250"/>
    <property type="match status" value="1"/>
</dbReference>
<feature type="signal peptide" evidence="9">
    <location>
        <begin position="1"/>
        <end position="21"/>
    </location>
</feature>
<feature type="chain" id="PRO_5039931088" description="Protein kinase domain-containing protein" evidence="9">
    <location>
        <begin position="22"/>
        <end position="992"/>
    </location>
</feature>
<dbReference type="GO" id="GO:0004672">
    <property type="term" value="F:protein kinase activity"/>
    <property type="evidence" value="ECO:0007669"/>
    <property type="project" value="InterPro"/>
</dbReference>
<feature type="region of interest" description="Disordered" evidence="7">
    <location>
        <begin position="945"/>
        <end position="992"/>
    </location>
</feature>
<evidence type="ECO:0000256" key="4">
    <source>
        <dbReference type="ARBA" id="ARBA00022737"/>
    </source>
</evidence>
<evidence type="ECO:0000256" key="1">
    <source>
        <dbReference type="ARBA" id="ARBA00004370"/>
    </source>
</evidence>
<dbReference type="EMBL" id="JACXVP010000012">
    <property type="protein sequence ID" value="KAG5572518.1"/>
    <property type="molecule type" value="Genomic_DNA"/>
</dbReference>
<feature type="domain" description="Protein kinase" evidence="10">
    <location>
        <begin position="611"/>
        <end position="896"/>
    </location>
</feature>
<dbReference type="Pfam" id="PF08263">
    <property type="entry name" value="LRRNT_2"/>
    <property type="match status" value="2"/>
</dbReference>
<keyword evidence="3 8" id="KW-0812">Transmembrane</keyword>
<keyword evidence="2" id="KW-0433">Leucine-rich repeat</keyword>
<dbReference type="FunFam" id="3.30.200.20:FF:000433">
    <property type="entry name" value="Predicted protein"/>
    <property type="match status" value="1"/>
</dbReference>
<protein>
    <recommendedName>
        <fullName evidence="10">Protein kinase domain-containing protein</fullName>
    </recommendedName>
</protein>
<comment type="caution">
    <text evidence="11">The sequence shown here is derived from an EMBL/GenBank/DDBJ whole genome shotgun (WGS) entry which is preliminary data.</text>
</comment>
<sequence length="992" mass="109174">MRRQLSFLCFVLFLLFDSTFSLSLREERKALFLLRSTLGLRRNEWPRPRMVNPCTDWKGIRCKNGRVTEINISGFRRTTVGQDNPQFSIEALQNITFLERFNASNFKLPGPIPVWFGSRVAPSLQILDLRFCSITGLIPSSLGNLGNLTIVYLSNNAITGPLPMSLGQLSNLAVLDLSHNSLVGSIPASFGYLENLIMLDMSSNYLTGSIPPSVFLLFVKRLKNVNWKESLINLVWMVVIRYIQQEDRLALLQLRSSLGLRAREWPIKGTPCSNWRGISCNNGRVTGINISGFKRTRTGNQNPQFLVDALQNLTLLESFNASNFALLGSIPDWFGIGLASLQVLDLSFCSITGAIPSTIGNLRSLAVLYISNNGLSGMVPSSLSQLLSLSVLDVSHNALGGSIPASFGSLGNLTLLDMSSNVLSGAIPPVIGTLSQLKFLNLSRNMLYGNLPPVIGRFSFLDISNNYFQGKVPQYWQSNVTLNRNCLQRLESQRDTRECASFYDERGLIFDNFGMPNAMELPVPISEKKSPKNVIISAAVLGVVGFIATVMLFVVLLICCCKRGATNQRVTGVGPVPTTASPPPPPGPSLKFSSLGVAFNYQQILQTAGHFSDVNLIKHGHSGDIFRGILKGGVHVVVKRIDSSSVKKEAYLLELDFFSKVSHSRVVPFLGHCLESENEKFLVYKYMPNGDLSSSLLRKNNADDDSLQSLDWITRLKIAIGVAEGLSYLHHECNPPLVHRDVQASSILLDDKFEVRLGSLSEVCAQEGDIHQNKISRMLRLPQTSEQGASGTPNATCAYDVYCFGKVLLELVTGKLGISSSSDATIKDWLDKSLSCISMDDKELVTNIVDPFLIVGDDLMKEVWAMAIVARSCLNPKPSRRPLMRYILKALENPLKVVRQEHAISERLRATSSRGSWNATLFGSWRHSFSDIVAPPANKVEGASSFKKSATMGSQGIGQVAEGGPSFSTGRHSKEIFPEPLDVQDAERTRDE</sequence>
<reference evidence="11 12" key="1">
    <citation type="submission" date="2020-09" db="EMBL/GenBank/DDBJ databases">
        <title>De no assembly of potato wild relative species, Solanum commersonii.</title>
        <authorList>
            <person name="Cho K."/>
        </authorList>
    </citation>
    <scope>NUCLEOTIDE SEQUENCE [LARGE SCALE GENOMIC DNA]</scope>
    <source>
        <strain evidence="11">LZ3.2</strain>
        <tissue evidence="11">Leaf</tissue>
    </source>
</reference>
<gene>
    <name evidence="11" type="ORF">H5410_062284</name>
</gene>
<dbReference type="PANTHER" id="PTHR48007">
    <property type="entry name" value="LEUCINE-RICH REPEAT RECEPTOR-LIKE PROTEIN KINASE PXC1"/>
    <property type="match status" value="1"/>
</dbReference>
<dbReference type="OrthoDB" id="676979at2759"/>